<evidence type="ECO:0000313" key="2">
    <source>
        <dbReference type="EMBL" id="QHU12703.1"/>
    </source>
</evidence>
<keyword evidence="1" id="KW-0472">Membrane</keyword>
<proteinExistence type="predicted"/>
<dbReference type="AlphaFoldDB" id="A0A6C0K5H8"/>
<feature type="transmembrane region" description="Helical" evidence="1">
    <location>
        <begin position="78"/>
        <end position="101"/>
    </location>
</feature>
<feature type="transmembrane region" description="Helical" evidence="1">
    <location>
        <begin position="12"/>
        <end position="30"/>
    </location>
</feature>
<feature type="transmembrane region" description="Helical" evidence="1">
    <location>
        <begin position="42"/>
        <end position="66"/>
    </location>
</feature>
<dbReference type="EMBL" id="MN740809">
    <property type="protein sequence ID" value="QHU12703.1"/>
    <property type="molecule type" value="Genomic_DNA"/>
</dbReference>
<keyword evidence="1" id="KW-0812">Transmembrane</keyword>
<accession>A0A6C0K5H8</accession>
<protein>
    <submittedName>
        <fullName evidence="2">Uncharacterized protein</fullName>
    </submittedName>
</protein>
<evidence type="ECO:0000256" key="1">
    <source>
        <dbReference type="SAM" id="Phobius"/>
    </source>
</evidence>
<name>A0A6C0K5H8_9ZZZZ</name>
<organism evidence="2">
    <name type="scientific">viral metagenome</name>
    <dbReference type="NCBI Taxonomy" id="1070528"/>
    <lineage>
        <taxon>unclassified sequences</taxon>
        <taxon>metagenomes</taxon>
        <taxon>organismal metagenomes</taxon>
    </lineage>
</organism>
<sequence>MTLVENLALAHNIYYAILPIVFWIYVFAYTKIMACEKKRTSLVMLMLILVIVFMMFDMIYCSILLSEPTFKNDPNYNTIKISIIASLVVSVIGVFVSFIIFSQIFNATYCLTPAEAAGRARARRGREAVKAWAAAEAAQKAAEKK</sequence>
<reference evidence="2" key="1">
    <citation type="journal article" date="2020" name="Nature">
        <title>Giant virus diversity and host interactions through global metagenomics.</title>
        <authorList>
            <person name="Schulz F."/>
            <person name="Roux S."/>
            <person name="Paez-Espino D."/>
            <person name="Jungbluth S."/>
            <person name="Walsh D.A."/>
            <person name="Denef V.J."/>
            <person name="McMahon K.D."/>
            <person name="Konstantinidis K.T."/>
            <person name="Eloe-Fadrosh E.A."/>
            <person name="Kyrpides N.C."/>
            <person name="Woyke T."/>
        </authorList>
    </citation>
    <scope>NUCLEOTIDE SEQUENCE</scope>
    <source>
        <strain evidence="2">GVMAG-S-1101172-89</strain>
    </source>
</reference>
<keyword evidence="1" id="KW-1133">Transmembrane helix</keyword>